<name>A0A6A5TTX8_9PLEO</name>
<dbReference type="Proteomes" id="UP000800035">
    <property type="component" value="Unassembled WGS sequence"/>
</dbReference>
<gene>
    <name evidence="1" type="ORF">CC80DRAFT_508125</name>
</gene>
<dbReference type="EMBL" id="ML977011">
    <property type="protein sequence ID" value="KAF1952367.1"/>
    <property type="molecule type" value="Genomic_DNA"/>
</dbReference>
<evidence type="ECO:0000313" key="1">
    <source>
        <dbReference type="EMBL" id="KAF1952367.1"/>
    </source>
</evidence>
<protein>
    <submittedName>
        <fullName evidence="1">Uncharacterized protein</fullName>
    </submittedName>
</protein>
<proteinExistence type="predicted"/>
<evidence type="ECO:0000313" key="2">
    <source>
        <dbReference type="Proteomes" id="UP000800035"/>
    </source>
</evidence>
<dbReference type="AlphaFoldDB" id="A0A6A5TTX8"/>
<sequence length="232" mass="26412">MADLFPSDPSTILAELGEYKDNRPFLGSAEINPDALRLAQDIRDRFSLIYASLYRPESWMSLRATGVEPFVYHFAELRYTFLKRQARTICSAIDTGFTKTGYDMVAQRLLVEAGIACLNRALIFCDTFPSQDGTAWRPSTFEHVDLNVLDRAWELDPGVEDIVEEIKYADDWLKDVASEYEQMERIDVGNRIEFGSGWTRQTPAAIPIDGMEPDGTPLCTFKLPFHCLHDQQ</sequence>
<reference evidence="1" key="1">
    <citation type="journal article" date="2020" name="Stud. Mycol.">
        <title>101 Dothideomycetes genomes: a test case for predicting lifestyles and emergence of pathogens.</title>
        <authorList>
            <person name="Haridas S."/>
            <person name="Albert R."/>
            <person name="Binder M."/>
            <person name="Bloem J."/>
            <person name="Labutti K."/>
            <person name="Salamov A."/>
            <person name="Andreopoulos B."/>
            <person name="Baker S."/>
            <person name="Barry K."/>
            <person name="Bills G."/>
            <person name="Bluhm B."/>
            <person name="Cannon C."/>
            <person name="Castanera R."/>
            <person name="Culley D."/>
            <person name="Daum C."/>
            <person name="Ezra D."/>
            <person name="Gonzalez J."/>
            <person name="Henrissat B."/>
            <person name="Kuo A."/>
            <person name="Liang C."/>
            <person name="Lipzen A."/>
            <person name="Lutzoni F."/>
            <person name="Magnuson J."/>
            <person name="Mondo S."/>
            <person name="Nolan M."/>
            <person name="Ohm R."/>
            <person name="Pangilinan J."/>
            <person name="Park H.-J."/>
            <person name="Ramirez L."/>
            <person name="Alfaro M."/>
            <person name="Sun H."/>
            <person name="Tritt A."/>
            <person name="Yoshinaga Y."/>
            <person name="Zwiers L.-H."/>
            <person name="Turgeon B."/>
            <person name="Goodwin S."/>
            <person name="Spatafora J."/>
            <person name="Crous P."/>
            <person name="Grigoriev I."/>
        </authorList>
    </citation>
    <scope>NUCLEOTIDE SEQUENCE</scope>
    <source>
        <strain evidence="1">CBS 675.92</strain>
    </source>
</reference>
<organism evidence="1 2">
    <name type="scientific">Byssothecium circinans</name>
    <dbReference type="NCBI Taxonomy" id="147558"/>
    <lineage>
        <taxon>Eukaryota</taxon>
        <taxon>Fungi</taxon>
        <taxon>Dikarya</taxon>
        <taxon>Ascomycota</taxon>
        <taxon>Pezizomycotina</taxon>
        <taxon>Dothideomycetes</taxon>
        <taxon>Pleosporomycetidae</taxon>
        <taxon>Pleosporales</taxon>
        <taxon>Massarineae</taxon>
        <taxon>Massarinaceae</taxon>
        <taxon>Byssothecium</taxon>
    </lineage>
</organism>
<keyword evidence="2" id="KW-1185">Reference proteome</keyword>
<accession>A0A6A5TTX8</accession>